<evidence type="ECO:0000313" key="2">
    <source>
        <dbReference type="Proteomes" id="UP000044806"/>
    </source>
</evidence>
<dbReference type="Proteomes" id="UP000044806">
    <property type="component" value="Unassembled WGS sequence"/>
</dbReference>
<proteinExistence type="predicted"/>
<organism evidence="1 2">
    <name type="scientific">Vibrio cholerae</name>
    <dbReference type="NCBI Taxonomy" id="666"/>
    <lineage>
        <taxon>Bacteria</taxon>
        <taxon>Pseudomonadati</taxon>
        <taxon>Pseudomonadota</taxon>
        <taxon>Gammaproteobacteria</taxon>
        <taxon>Vibrionales</taxon>
        <taxon>Vibrionaceae</taxon>
        <taxon>Vibrio</taxon>
    </lineage>
</organism>
<name>A0A655RMJ9_VIBCL</name>
<gene>
    <name evidence="1" type="ORF">ERS013165_03150</name>
</gene>
<reference evidence="1 2" key="1">
    <citation type="submission" date="2015-07" db="EMBL/GenBank/DDBJ databases">
        <authorList>
            <consortium name="Pathogen Informatics"/>
        </authorList>
    </citation>
    <scope>NUCLEOTIDE SEQUENCE [LARGE SCALE GENOMIC DNA]</scope>
    <source>
        <strain evidence="1 2">A51</strain>
    </source>
</reference>
<accession>A0A655RMJ9</accession>
<evidence type="ECO:0000313" key="1">
    <source>
        <dbReference type="EMBL" id="CSB03743.1"/>
    </source>
</evidence>
<dbReference type="AlphaFoldDB" id="A0A655RMJ9"/>
<sequence>MAFMVPKTDAAPHMSYFISSIPSPGLSEIPPESKVRPLPTNTMGLASGSGLPLYSMTDIMDSLREPRPTAR</sequence>
<dbReference type="EMBL" id="CWOW01000020">
    <property type="protein sequence ID" value="CSB03743.1"/>
    <property type="molecule type" value="Genomic_DNA"/>
</dbReference>
<protein>
    <submittedName>
        <fullName evidence="1">Uncharacterized protein</fullName>
    </submittedName>
</protein>